<dbReference type="GO" id="GO:0006511">
    <property type="term" value="P:ubiquitin-dependent protein catabolic process"/>
    <property type="evidence" value="ECO:0007669"/>
    <property type="project" value="InterPro"/>
</dbReference>
<organism evidence="5">
    <name type="scientific">Pycnococcus provasolii</name>
    <dbReference type="NCBI Taxonomy" id="41880"/>
    <lineage>
        <taxon>Eukaryota</taxon>
        <taxon>Viridiplantae</taxon>
        <taxon>Chlorophyta</taxon>
        <taxon>Pseudoscourfieldiophyceae</taxon>
        <taxon>Pseudoscourfieldiales</taxon>
        <taxon>Pycnococcaceae</taxon>
        <taxon>Pycnococcus</taxon>
    </lineage>
</organism>
<reference evidence="5" key="1">
    <citation type="submission" date="2021-01" db="EMBL/GenBank/DDBJ databases">
        <authorList>
            <person name="Corre E."/>
            <person name="Pelletier E."/>
            <person name="Niang G."/>
            <person name="Scheremetjew M."/>
            <person name="Finn R."/>
            <person name="Kale V."/>
            <person name="Holt S."/>
            <person name="Cochrane G."/>
            <person name="Meng A."/>
            <person name="Brown T."/>
            <person name="Cohen L."/>
        </authorList>
    </citation>
    <scope>NUCLEOTIDE SEQUENCE</scope>
    <source>
        <strain evidence="5">RCC733</strain>
    </source>
</reference>
<feature type="compositionally biased region" description="Basic and acidic residues" evidence="3">
    <location>
        <begin position="325"/>
        <end position="340"/>
    </location>
</feature>
<dbReference type="InterPro" id="IPR004854">
    <property type="entry name" value="Ufd1-like"/>
</dbReference>
<comment type="similarity">
    <text evidence="1">Belongs to the UFD1 family.</text>
</comment>
<feature type="compositionally biased region" description="Low complexity" evidence="3">
    <location>
        <begin position="304"/>
        <end position="313"/>
    </location>
</feature>
<keyword evidence="2" id="KW-0833">Ubl conjugation pathway</keyword>
<dbReference type="InterPro" id="IPR042299">
    <property type="entry name" value="Ufd1-like_Nn"/>
</dbReference>
<evidence type="ECO:0000313" key="5">
    <source>
        <dbReference type="EMBL" id="CAD9385982.1"/>
    </source>
</evidence>
<dbReference type="PANTHER" id="PTHR12555">
    <property type="entry name" value="UBIQUITIN FUSION DEGRADATON PROTEIN 1"/>
    <property type="match status" value="1"/>
</dbReference>
<evidence type="ECO:0000256" key="3">
    <source>
        <dbReference type="SAM" id="MobiDB-lite"/>
    </source>
</evidence>
<protein>
    <recommendedName>
        <fullName evidence="4">Ubiquitin fusion degradation protein UFD1 N-terminal subdomain 1 domain-containing protein</fullName>
    </recommendedName>
</protein>
<accession>A0A7S2FBI2</accession>
<evidence type="ECO:0000256" key="1">
    <source>
        <dbReference type="ARBA" id="ARBA00006043"/>
    </source>
</evidence>
<dbReference type="AlphaFoldDB" id="A0A7S2FBI2"/>
<dbReference type="Gene3D" id="2.40.40.50">
    <property type="entry name" value="Ubiquitin fusion degradation protein UFD1, N-terminal domain"/>
    <property type="match status" value="1"/>
</dbReference>
<feature type="compositionally biased region" description="Basic and acidic residues" evidence="3">
    <location>
        <begin position="36"/>
        <end position="48"/>
    </location>
</feature>
<dbReference type="GO" id="GO:0031593">
    <property type="term" value="F:polyubiquitin modification-dependent protein binding"/>
    <property type="evidence" value="ECO:0007669"/>
    <property type="project" value="TreeGrafter"/>
</dbReference>
<proteinExistence type="inferred from homology"/>
<sequence length="340" mass="36488">MLSSSFASSKRRLQAEHSSLIDSALNKQSLRSQALEEARARRAREKEAASAQRAASHERLLHEEEQLFLTREKGGGVLFSSELRVTALACASLHDSGASKNIRRRADKILLPSSAKAELENQPGFVKGSPSFAITANGKTTHAGLLGFGAPDQQIGLPPSILENLNIDDADVGKIQGVQVHVQYVRLPKGQSAKFQPVQAGFEERVSGGDVEAALQTELLTRCTLTAGDTLHVPSSEGTTLTVRVVGAEPESAVQVVDVDLEAIVLPSEEAEAAMEAARRREAALEEARRAFEAAHPPPPSKPAPAKMKAAAPESDEQQAPQPSAEERRRAALEALEKRR</sequence>
<feature type="domain" description="Ubiquitin fusion degradation protein UFD1 N-terminal subdomain 1" evidence="4">
    <location>
        <begin position="96"/>
        <end position="181"/>
    </location>
</feature>
<evidence type="ECO:0000256" key="2">
    <source>
        <dbReference type="ARBA" id="ARBA00022786"/>
    </source>
</evidence>
<dbReference type="Pfam" id="PF03152">
    <property type="entry name" value="UFD1_N1"/>
    <property type="match status" value="1"/>
</dbReference>
<dbReference type="PANTHER" id="PTHR12555:SF13">
    <property type="entry name" value="UBIQUITIN RECOGNITION FACTOR IN ER-ASSOCIATED DEGRADATION PROTEIN 1"/>
    <property type="match status" value="1"/>
</dbReference>
<dbReference type="GO" id="GO:0034098">
    <property type="term" value="C:VCP-NPL4-UFD1 AAA ATPase complex"/>
    <property type="evidence" value="ECO:0007669"/>
    <property type="project" value="TreeGrafter"/>
</dbReference>
<dbReference type="EMBL" id="HBGR01009702">
    <property type="protein sequence ID" value="CAD9385982.1"/>
    <property type="molecule type" value="Transcribed_RNA"/>
</dbReference>
<feature type="region of interest" description="Disordered" evidence="3">
    <location>
        <begin position="287"/>
        <end position="340"/>
    </location>
</feature>
<dbReference type="Gene3D" id="3.10.330.10">
    <property type="match status" value="1"/>
</dbReference>
<gene>
    <name evidence="5" type="ORF">PPRO1471_LOCUS6454</name>
</gene>
<dbReference type="InterPro" id="IPR055417">
    <property type="entry name" value="UFD1_N1"/>
</dbReference>
<name>A0A7S2FBI2_9CHLO</name>
<feature type="region of interest" description="Disordered" evidence="3">
    <location>
        <begin position="36"/>
        <end position="57"/>
    </location>
</feature>
<evidence type="ECO:0000259" key="4">
    <source>
        <dbReference type="Pfam" id="PF03152"/>
    </source>
</evidence>
<dbReference type="GO" id="GO:0036503">
    <property type="term" value="P:ERAD pathway"/>
    <property type="evidence" value="ECO:0007669"/>
    <property type="project" value="TreeGrafter"/>
</dbReference>